<evidence type="ECO:0000313" key="5">
    <source>
        <dbReference type="Proteomes" id="UP001172778"/>
    </source>
</evidence>
<dbReference type="InterPro" id="IPR001638">
    <property type="entry name" value="Solute-binding_3/MltF_N"/>
</dbReference>
<name>A0ABT7DXZ5_9NEIS</name>
<keyword evidence="1 2" id="KW-0732">Signal</keyword>
<dbReference type="SUPFAM" id="SSF53850">
    <property type="entry name" value="Periplasmic binding protein-like II"/>
    <property type="match status" value="1"/>
</dbReference>
<evidence type="ECO:0000256" key="1">
    <source>
        <dbReference type="ARBA" id="ARBA00022729"/>
    </source>
</evidence>
<comment type="caution">
    <text evidence="4">The sequence shown here is derived from an EMBL/GenBank/DDBJ whole genome shotgun (WGS) entry which is preliminary data.</text>
</comment>
<gene>
    <name evidence="4" type="ORF">PZA18_12865</name>
</gene>
<dbReference type="Gene3D" id="3.40.190.10">
    <property type="entry name" value="Periplasmic binding protein-like II"/>
    <property type="match status" value="2"/>
</dbReference>
<reference evidence="4" key="1">
    <citation type="submission" date="2023-03" db="EMBL/GenBank/DDBJ databases">
        <title>Chitinimonas shenzhenensis gen. nov., sp. nov., a novel member of family Burkholderiaceae isolated from activated sludge collected in Shen Zhen, China.</title>
        <authorList>
            <person name="Wang X."/>
        </authorList>
    </citation>
    <scope>NUCLEOTIDE SEQUENCE</scope>
    <source>
        <strain evidence="4">DQS-5</strain>
    </source>
</reference>
<proteinExistence type="predicted"/>
<organism evidence="4 5">
    <name type="scientific">Parachitinimonas caeni</name>
    <dbReference type="NCBI Taxonomy" id="3031301"/>
    <lineage>
        <taxon>Bacteria</taxon>
        <taxon>Pseudomonadati</taxon>
        <taxon>Pseudomonadota</taxon>
        <taxon>Betaproteobacteria</taxon>
        <taxon>Neisseriales</taxon>
        <taxon>Chitinibacteraceae</taxon>
        <taxon>Parachitinimonas</taxon>
    </lineage>
</organism>
<evidence type="ECO:0000313" key="4">
    <source>
        <dbReference type="EMBL" id="MDK2124939.1"/>
    </source>
</evidence>
<evidence type="ECO:0000256" key="2">
    <source>
        <dbReference type="SAM" id="SignalP"/>
    </source>
</evidence>
<dbReference type="RefSeq" id="WP_284101251.1">
    <property type="nucleotide sequence ID" value="NZ_JARRAF010000013.1"/>
</dbReference>
<dbReference type="Pfam" id="PF00497">
    <property type="entry name" value="SBP_bac_3"/>
    <property type="match status" value="1"/>
</dbReference>
<keyword evidence="5" id="KW-1185">Reference proteome</keyword>
<feature type="chain" id="PRO_5046272557" evidence="2">
    <location>
        <begin position="22"/>
        <end position="263"/>
    </location>
</feature>
<protein>
    <submittedName>
        <fullName evidence="4">Transporter substrate-binding domain-containing protein</fullName>
    </submittedName>
</protein>
<feature type="signal peptide" evidence="2">
    <location>
        <begin position="1"/>
        <end position="21"/>
    </location>
</feature>
<accession>A0ABT7DXZ5</accession>
<dbReference type="Proteomes" id="UP001172778">
    <property type="component" value="Unassembled WGS sequence"/>
</dbReference>
<dbReference type="PANTHER" id="PTHR35936">
    <property type="entry name" value="MEMBRANE-BOUND LYTIC MUREIN TRANSGLYCOSYLASE F"/>
    <property type="match status" value="1"/>
</dbReference>
<evidence type="ECO:0000259" key="3">
    <source>
        <dbReference type="Pfam" id="PF00497"/>
    </source>
</evidence>
<feature type="domain" description="Solute-binding protein family 3/N-terminal" evidence="3">
    <location>
        <begin position="27"/>
        <end position="259"/>
    </location>
</feature>
<dbReference type="EMBL" id="JARRAF010000013">
    <property type="protein sequence ID" value="MDK2124939.1"/>
    <property type="molecule type" value="Genomic_DNA"/>
</dbReference>
<dbReference type="PANTHER" id="PTHR35936:SF35">
    <property type="entry name" value="L-CYSTINE-BINDING PROTEIN TCYJ"/>
    <property type="match status" value="1"/>
</dbReference>
<sequence>MKVLWAALFGLAAALPQAATAAPVRACGAEVEFPPFLFNQQPGNLISSTGIVVDLLQLTMQQAGLPDAQIERLPWLRCLKLVESGIVDIALNVPTAQIDPKPYYISEPYSEVHSIYYYSTSKRPAGLHIKDLEDLKHLRICGLMGNRYESYGIDSSKVDTGATTYAAMVGKLNMGFCDVIVEKQEIIDSLMSRDKELAALFGANNLARKPLPEELPLGLHFAISRRSSKAQMLLNQLNITISNGRKSNLIEQIHNSYLSKPKK</sequence>